<evidence type="ECO:0008006" key="3">
    <source>
        <dbReference type="Google" id="ProtNLM"/>
    </source>
</evidence>
<proteinExistence type="predicted"/>
<evidence type="ECO:0000313" key="2">
    <source>
        <dbReference type="Proteomes" id="UP000239724"/>
    </source>
</evidence>
<reference evidence="1 2" key="1">
    <citation type="journal article" date="2018" name="Arch. Microbiol.">
        <title>New insights into the metabolic potential of the phototrophic purple bacterium Rhodopila globiformis DSM 161(T) from its draft genome sequence and evidence for a vanadium-dependent nitrogenase.</title>
        <authorList>
            <person name="Imhoff J.F."/>
            <person name="Rahn T."/>
            <person name="Kunzel S."/>
            <person name="Neulinger S.C."/>
        </authorList>
    </citation>
    <scope>NUCLEOTIDE SEQUENCE [LARGE SCALE GENOMIC DNA]</scope>
    <source>
        <strain evidence="1 2">DSM 161</strain>
    </source>
</reference>
<dbReference type="InterPro" id="IPR010985">
    <property type="entry name" value="Ribbon_hlx_hlx"/>
</dbReference>
<dbReference type="Pfam" id="PF19891">
    <property type="entry name" value="DUF6364"/>
    <property type="match status" value="1"/>
</dbReference>
<keyword evidence="2" id="KW-1185">Reference proteome</keyword>
<organism evidence="1 2">
    <name type="scientific">Rhodopila globiformis</name>
    <name type="common">Rhodopseudomonas globiformis</name>
    <dbReference type="NCBI Taxonomy" id="1071"/>
    <lineage>
        <taxon>Bacteria</taxon>
        <taxon>Pseudomonadati</taxon>
        <taxon>Pseudomonadota</taxon>
        <taxon>Alphaproteobacteria</taxon>
        <taxon>Acetobacterales</taxon>
        <taxon>Acetobacteraceae</taxon>
        <taxon>Rhodopila</taxon>
    </lineage>
</organism>
<protein>
    <recommendedName>
        <fullName evidence="3">CopG family transcriptional regulator</fullName>
    </recommendedName>
</protein>
<dbReference type="SUPFAM" id="SSF47598">
    <property type="entry name" value="Ribbon-helix-helix"/>
    <property type="match status" value="1"/>
</dbReference>
<dbReference type="GO" id="GO:0006355">
    <property type="term" value="P:regulation of DNA-templated transcription"/>
    <property type="evidence" value="ECO:0007669"/>
    <property type="project" value="InterPro"/>
</dbReference>
<dbReference type="Proteomes" id="UP000239724">
    <property type="component" value="Unassembled WGS sequence"/>
</dbReference>
<dbReference type="RefSeq" id="WP_104520455.1">
    <property type="nucleotide sequence ID" value="NZ_NHRY01000212.1"/>
</dbReference>
<gene>
    <name evidence="1" type="ORF">CCS01_19305</name>
</gene>
<name>A0A2S6N746_RHOGL</name>
<dbReference type="OrthoDB" id="7358314at2"/>
<dbReference type="InterPro" id="IPR045944">
    <property type="entry name" value="DUF6364"/>
</dbReference>
<accession>A0A2S6N746</accession>
<sequence length="110" mass="11930">MLRNSTLNLPDDLVARAKSYAAAHGTTMTAIVREHLEAITADGADPITDDPLLAYSQGRLARNEAIRLLGLRDYAALLVALGDADLPMPLPPPHEIENQAVTFAKLWKQS</sequence>
<dbReference type="AlphaFoldDB" id="A0A2S6N746"/>
<comment type="caution">
    <text evidence="1">The sequence shown here is derived from an EMBL/GenBank/DDBJ whole genome shotgun (WGS) entry which is preliminary data.</text>
</comment>
<dbReference type="EMBL" id="NHRY01000212">
    <property type="protein sequence ID" value="PPQ30430.1"/>
    <property type="molecule type" value="Genomic_DNA"/>
</dbReference>
<evidence type="ECO:0000313" key="1">
    <source>
        <dbReference type="EMBL" id="PPQ30430.1"/>
    </source>
</evidence>